<evidence type="ECO:0000313" key="3">
    <source>
        <dbReference type="Proteomes" id="UP000299102"/>
    </source>
</evidence>
<dbReference type="Proteomes" id="UP000299102">
    <property type="component" value="Unassembled WGS sequence"/>
</dbReference>
<protein>
    <submittedName>
        <fullName evidence="2">Uncharacterized protein</fullName>
    </submittedName>
</protein>
<proteinExistence type="predicted"/>
<name>A0A4C1VIA1_EUMVA</name>
<keyword evidence="3" id="KW-1185">Reference proteome</keyword>
<organism evidence="2 3">
    <name type="scientific">Eumeta variegata</name>
    <name type="common">Bagworm moth</name>
    <name type="synonym">Eumeta japonica</name>
    <dbReference type="NCBI Taxonomy" id="151549"/>
    <lineage>
        <taxon>Eukaryota</taxon>
        <taxon>Metazoa</taxon>
        <taxon>Ecdysozoa</taxon>
        <taxon>Arthropoda</taxon>
        <taxon>Hexapoda</taxon>
        <taxon>Insecta</taxon>
        <taxon>Pterygota</taxon>
        <taxon>Neoptera</taxon>
        <taxon>Endopterygota</taxon>
        <taxon>Lepidoptera</taxon>
        <taxon>Glossata</taxon>
        <taxon>Ditrysia</taxon>
        <taxon>Tineoidea</taxon>
        <taxon>Psychidae</taxon>
        <taxon>Oiketicinae</taxon>
        <taxon>Eumeta</taxon>
    </lineage>
</organism>
<accession>A0A4C1VIA1</accession>
<dbReference type="EMBL" id="BGZK01000352">
    <property type="protein sequence ID" value="GBP38676.1"/>
    <property type="molecule type" value="Genomic_DNA"/>
</dbReference>
<evidence type="ECO:0000256" key="1">
    <source>
        <dbReference type="SAM" id="MobiDB-lite"/>
    </source>
</evidence>
<comment type="caution">
    <text evidence="2">The sequence shown here is derived from an EMBL/GenBank/DDBJ whole genome shotgun (WGS) entry which is preliminary data.</text>
</comment>
<sequence length="131" mass="14437">MHPSALGAKNTINRPKGVGGRAGRGGPGVFASVIWNSRQKVGCEPRRGQRIRPRQGECVYRSRVLHRSHQKSRITLQIPREFRKDPSAYVDIHTESSKRETNAARRAVGRTADAGPRALTFSSLGGVVLRI</sequence>
<reference evidence="2 3" key="1">
    <citation type="journal article" date="2019" name="Commun. Biol.">
        <title>The bagworm genome reveals a unique fibroin gene that provides high tensile strength.</title>
        <authorList>
            <person name="Kono N."/>
            <person name="Nakamura H."/>
            <person name="Ohtoshi R."/>
            <person name="Tomita M."/>
            <person name="Numata K."/>
            <person name="Arakawa K."/>
        </authorList>
    </citation>
    <scope>NUCLEOTIDE SEQUENCE [LARGE SCALE GENOMIC DNA]</scope>
</reference>
<gene>
    <name evidence="2" type="ORF">EVAR_27864_1</name>
</gene>
<evidence type="ECO:0000313" key="2">
    <source>
        <dbReference type="EMBL" id="GBP38676.1"/>
    </source>
</evidence>
<dbReference type="AlphaFoldDB" id="A0A4C1VIA1"/>
<feature type="region of interest" description="Disordered" evidence="1">
    <location>
        <begin position="1"/>
        <end position="25"/>
    </location>
</feature>